<proteinExistence type="predicted"/>
<dbReference type="OMA" id="CQRAFFH"/>
<evidence type="ECO:0000313" key="2">
    <source>
        <dbReference type="Proteomes" id="UP000233220"/>
    </source>
</evidence>
<dbReference type="GeneTree" id="ENSGT00910000147616"/>
<keyword evidence="2" id="KW-1185">Reference proteome</keyword>
<evidence type="ECO:0000313" key="1">
    <source>
        <dbReference type="Ensembl" id="ENSSBOP00000007463.1"/>
    </source>
</evidence>
<name>A0A2K6SJ88_SAIBB</name>
<reference evidence="1" key="1">
    <citation type="submission" date="2025-08" db="UniProtKB">
        <authorList>
            <consortium name="Ensembl"/>
        </authorList>
    </citation>
    <scope>IDENTIFICATION</scope>
</reference>
<dbReference type="Proteomes" id="UP000233220">
    <property type="component" value="Unplaced"/>
</dbReference>
<organism evidence="1 2">
    <name type="scientific">Saimiri boliviensis boliviensis</name>
    <name type="common">Bolivian squirrel monkey</name>
    <dbReference type="NCBI Taxonomy" id="39432"/>
    <lineage>
        <taxon>Eukaryota</taxon>
        <taxon>Metazoa</taxon>
        <taxon>Chordata</taxon>
        <taxon>Craniata</taxon>
        <taxon>Vertebrata</taxon>
        <taxon>Euteleostomi</taxon>
        <taxon>Mammalia</taxon>
        <taxon>Eutheria</taxon>
        <taxon>Euarchontoglires</taxon>
        <taxon>Primates</taxon>
        <taxon>Haplorrhini</taxon>
        <taxon>Platyrrhini</taxon>
        <taxon>Cebidae</taxon>
        <taxon>Saimiriinae</taxon>
        <taxon>Saimiri</taxon>
    </lineage>
</organism>
<dbReference type="Ensembl" id="ENSSBOT00000024217.1">
    <property type="protein sequence ID" value="ENSSBOP00000007463.1"/>
    <property type="gene ID" value="ENSSBOG00000020684.1"/>
</dbReference>
<accession>A0A2K6SJ88</accession>
<sequence length="91" mass="10064">MYLFASSSFLGKGNMLTAPYSVRFPLPSPTTRDVTEQVLIIDTVVGKKWVLILAGDLVVVGCQRAFFHIGLLLQGLMLADYNSVASHFRFI</sequence>
<dbReference type="AlphaFoldDB" id="A0A2K6SJ88"/>
<protein>
    <submittedName>
        <fullName evidence="1">Uncharacterized protein</fullName>
    </submittedName>
</protein>
<reference evidence="1" key="2">
    <citation type="submission" date="2025-09" db="UniProtKB">
        <authorList>
            <consortium name="Ensembl"/>
        </authorList>
    </citation>
    <scope>IDENTIFICATION</scope>
</reference>